<reference evidence="3" key="1">
    <citation type="submission" date="2014-11" db="EMBL/GenBank/DDBJ databases">
        <authorList>
            <person name="Malar M.C."/>
            <person name="Sen D."/>
            <person name="Tripathy S."/>
        </authorList>
    </citation>
    <scope>NUCLEOTIDE SEQUENCE</scope>
    <source>
        <strain evidence="3">BDU141951</strain>
    </source>
</reference>
<keyword evidence="1" id="KW-1133">Transmembrane helix</keyword>
<organism evidence="3">
    <name type="scientific">Lyngbya confervoides BDU141951</name>
    <dbReference type="NCBI Taxonomy" id="1574623"/>
    <lineage>
        <taxon>Bacteria</taxon>
        <taxon>Bacillati</taxon>
        <taxon>Cyanobacteriota</taxon>
        <taxon>Cyanophyceae</taxon>
        <taxon>Oscillatoriophycideae</taxon>
        <taxon>Oscillatoriales</taxon>
        <taxon>Microcoleaceae</taxon>
        <taxon>Lyngbya</taxon>
    </lineage>
</organism>
<feature type="transmembrane region" description="Helical" evidence="1">
    <location>
        <begin position="54"/>
        <end position="78"/>
    </location>
</feature>
<keyword evidence="1" id="KW-0472">Membrane</keyword>
<reference evidence="2" key="4">
    <citation type="submission" date="2022-06" db="EMBL/GenBank/DDBJ databases">
        <authorList>
            <person name="Chandrababunaidu M."/>
            <person name="Sen D."/>
            <person name="Tripathy S."/>
        </authorList>
    </citation>
    <scope>NUCLEOTIDE SEQUENCE</scope>
    <source>
        <strain evidence="2">BDU141951</strain>
    </source>
</reference>
<keyword evidence="4" id="KW-1185">Reference proteome</keyword>
<dbReference type="EMBL" id="JTHE02000003">
    <property type="protein sequence ID" value="NEV69668.1"/>
    <property type="molecule type" value="Genomic_DNA"/>
</dbReference>
<reference evidence="3" key="3">
    <citation type="submission" date="2020-02" db="EMBL/GenBank/DDBJ databases">
        <authorList>
            <person name="Sarangi A.N."/>
            <person name="Ghosh S."/>
            <person name="Mukherjee M."/>
            <person name="Tripathy S."/>
        </authorList>
    </citation>
    <scope>NUCLEOTIDE SEQUENCE</scope>
    <source>
        <strain evidence="3">BDU141951</strain>
    </source>
</reference>
<sequence length="133" mass="13882">MWSIFLSGLATALSLLVVDLVVPGVRIETIAAAAIAAASVGLVNAFIKPILQTISIPITILSFGLFAIVVNGLCFWLSSLAVPGFYVKGILGFVLGPIVLSFVSTALSNYLTNHAPAFMRDSSDLSAENPSQS</sequence>
<dbReference type="PANTHER" id="PTHR37309">
    <property type="entry name" value="SLR0284 PROTEIN"/>
    <property type="match status" value="1"/>
</dbReference>
<dbReference type="EMBL" id="JTHE03000052">
    <property type="protein sequence ID" value="MCM1983020.1"/>
    <property type="molecule type" value="Genomic_DNA"/>
</dbReference>
<evidence type="ECO:0000256" key="1">
    <source>
        <dbReference type="SAM" id="Phobius"/>
    </source>
</evidence>
<dbReference type="Pfam" id="PF04020">
    <property type="entry name" value="Phage_holin_4_2"/>
    <property type="match status" value="1"/>
</dbReference>
<dbReference type="Proteomes" id="UP000031561">
    <property type="component" value="Unassembled WGS sequence"/>
</dbReference>
<evidence type="ECO:0000313" key="3">
    <source>
        <dbReference type="EMBL" id="NEV69668.1"/>
    </source>
</evidence>
<accession>A0A0C1UW48</accession>
<keyword evidence="1" id="KW-0812">Transmembrane</keyword>
<dbReference type="RefSeq" id="WP_039728604.1">
    <property type="nucleotide sequence ID" value="NZ_JTHE03000052.1"/>
</dbReference>
<feature type="transmembrane region" description="Helical" evidence="1">
    <location>
        <begin position="90"/>
        <end position="111"/>
    </location>
</feature>
<gene>
    <name evidence="2" type="ORF">QQ91_0009315</name>
    <name evidence="3" type="ORF">QQ91_021460</name>
</gene>
<evidence type="ECO:0000313" key="4">
    <source>
        <dbReference type="Proteomes" id="UP000031561"/>
    </source>
</evidence>
<dbReference type="PANTHER" id="PTHR37309:SF1">
    <property type="entry name" value="SLR0284 PROTEIN"/>
    <property type="match status" value="1"/>
</dbReference>
<dbReference type="InterPro" id="IPR007165">
    <property type="entry name" value="Phage_holin_4_2"/>
</dbReference>
<evidence type="ECO:0000313" key="2">
    <source>
        <dbReference type="EMBL" id="MCM1983020.1"/>
    </source>
</evidence>
<protein>
    <submittedName>
        <fullName evidence="3">Phage holin family protein</fullName>
    </submittedName>
</protein>
<dbReference type="AlphaFoldDB" id="A0A0C1UW48"/>
<name>A0A0C1UW48_9CYAN</name>
<feature type="transmembrane region" description="Helical" evidence="1">
    <location>
        <begin position="30"/>
        <end position="47"/>
    </location>
</feature>
<comment type="caution">
    <text evidence="3">The sequence shown here is derived from an EMBL/GenBank/DDBJ whole genome shotgun (WGS) entry which is preliminary data.</text>
</comment>
<reference evidence="3 4" key="2">
    <citation type="journal article" date="2015" name="Genome Announc.">
        <title>Draft Genome Sequence of Filamentous Marine Cyanobacterium Lyngbya confervoides Strain BDU141951.</title>
        <authorList>
            <person name="Chandrababunaidu M.M."/>
            <person name="Sen D."/>
            <person name="Tripathy S."/>
        </authorList>
    </citation>
    <scope>NUCLEOTIDE SEQUENCE</scope>
    <source>
        <strain evidence="3 4">BDU141951</strain>
    </source>
</reference>
<proteinExistence type="predicted"/>